<dbReference type="GeneID" id="28816860"/>
<gene>
    <name evidence="1" type="ORF">LY89DRAFT_381320</name>
</gene>
<dbReference type="InParanoid" id="A0A194XNM3"/>
<proteinExistence type="predicted"/>
<name>A0A194XNM3_MOLSC</name>
<sequence length="156" mass="17824">MQFFTFRDLKAATVRCFAVIVVRCLVVQVGKAYIMIKIKICVVHRKGLWFEEHVSSIVFQNLQAMMMMNTCASELPTFKCSRTHHPNNDRSQDPKVPKHPSTDLNRTINITSLPANTYPPPHPTSPLSCLTKLYCLTCQPPCCCCTNSWTKPTYHY</sequence>
<dbReference type="Proteomes" id="UP000070700">
    <property type="component" value="Unassembled WGS sequence"/>
</dbReference>
<dbReference type="KEGG" id="psco:LY89DRAFT_381320"/>
<accession>A0A194XNM3</accession>
<dbReference type="EMBL" id="KQ947407">
    <property type="protein sequence ID" value="KUJ21709.1"/>
    <property type="molecule type" value="Genomic_DNA"/>
</dbReference>
<dbReference type="RefSeq" id="XP_018076064.1">
    <property type="nucleotide sequence ID" value="XM_018207134.1"/>
</dbReference>
<evidence type="ECO:0000313" key="1">
    <source>
        <dbReference type="EMBL" id="KUJ21709.1"/>
    </source>
</evidence>
<keyword evidence="2" id="KW-1185">Reference proteome</keyword>
<evidence type="ECO:0000313" key="2">
    <source>
        <dbReference type="Proteomes" id="UP000070700"/>
    </source>
</evidence>
<reference evidence="1 2" key="1">
    <citation type="submission" date="2015-10" db="EMBL/GenBank/DDBJ databases">
        <title>Full genome of DAOMC 229536 Phialocephala scopiformis, a fungal endophyte of spruce producing the potent anti-insectan compound rugulosin.</title>
        <authorList>
            <consortium name="DOE Joint Genome Institute"/>
            <person name="Walker A.K."/>
            <person name="Frasz S.L."/>
            <person name="Seifert K.A."/>
            <person name="Miller J.D."/>
            <person name="Mondo S.J."/>
            <person name="Labutti K."/>
            <person name="Lipzen A."/>
            <person name="Dockter R."/>
            <person name="Kennedy M."/>
            <person name="Grigoriev I.V."/>
            <person name="Spatafora J.W."/>
        </authorList>
    </citation>
    <scope>NUCLEOTIDE SEQUENCE [LARGE SCALE GENOMIC DNA]</scope>
    <source>
        <strain evidence="1 2">CBS 120377</strain>
    </source>
</reference>
<dbReference type="AlphaFoldDB" id="A0A194XNM3"/>
<protein>
    <submittedName>
        <fullName evidence="1">Uncharacterized protein</fullName>
    </submittedName>
</protein>
<organism evidence="1 2">
    <name type="scientific">Mollisia scopiformis</name>
    <name type="common">Conifer needle endophyte fungus</name>
    <name type="synonym">Phialocephala scopiformis</name>
    <dbReference type="NCBI Taxonomy" id="149040"/>
    <lineage>
        <taxon>Eukaryota</taxon>
        <taxon>Fungi</taxon>
        <taxon>Dikarya</taxon>
        <taxon>Ascomycota</taxon>
        <taxon>Pezizomycotina</taxon>
        <taxon>Leotiomycetes</taxon>
        <taxon>Helotiales</taxon>
        <taxon>Mollisiaceae</taxon>
        <taxon>Mollisia</taxon>
    </lineage>
</organism>